<reference evidence="2" key="2">
    <citation type="submission" date="2007-10" db="EMBL/GenBank/DDBJ databases">
        <authorList>
            <person name="Myers G.S."/>
        </authorList>
    </citation>
    <scope>NUCLEOTIDE SEQUENCE [LARGE SCALE GENOMIC DNA]</scope>
</reference>
<dbReference type="STRING" id="59196.RICGR_0727"/>
<feature type="transmembrane region" description="Helical" evidence="1">
    <location>
        <begin position="333"/>
        <end position="358"/>
    </location>
</feature>
<organism evidence="2 3">
    <name type="scientific">Rickettsiella grylli</name>
    <dbReference type="NCBI Taxonomy" id="59196"/>
    <lineage>
        <taxon>Bacteria</taxon>
        <taxon>Pseudomonadati</taxon>
        <taxon>Pseudomonadota</taxon>
        <taxon>Gammaproteobacteria</taxon>
        <taxon>Legionellales</taxon>
        <taxon>Coxiellaceae</taxon>
        <taxon>Rickettsiella</taxon>
    </lineage>
</organism>
<sequence length="404" mass="46299">MKNIVNFFFITLSIYLPQGIFFVGTAGYFSNFKKPLIPLGNIFLLAMIPFVISAFFFASKMDRISTHSQLLTIKWLRIAALLFLSVGTLKYINPSNIIYFVIVFYDLGFFIYQSTSARISKAIAKKMCLRQTESVSLLGTQLGMALGAMIASFLLNIWSLAELFFFALFLETLGILAIYSYQEQTSISVFTTNLRRKRINFNKFIHTIFHSADRLLIFIIFVLLLPIQQLFNLITGPWAAMRFHDVGQMLGWLVCGVALGGCSASVMMIFHTRFRDFIGLKFSPLFLLISIIGLYYSFTLSTLFIFSMLFGSNFTFLRVIIRADFLQDIETSVINSTILLATMISIILTVIAIALLSYVIHVTIFQFFLIIVSVVFVQLFLMLYIEKRYLQSWFKTVVFAWFNK</sequence>
<keyword evidence="3" id="KW-1185">Reference proteome</keyword>
<keyword evidence="1" id="KW-0812">Transmembrane</keyword>
<feature type="transmembrane region" description="Helical" evidence="1">
    <location>
        <begin position="70"/>
        <end position="91"/>
    </location>
</feature>
<proteinExistence type="predicted"/>
<evidence type="ECO:0000313" key="3">
    <source>
        <dbReference type="Proteomes" id="UP000054075"/>
    </source>
</evidence>
<dbReference type="EMBL" id="AAQJ02000001">
    <property type="protein sequence ID" value="EDP46008.1"/>
    <property type="molecule type" value="Genomic_DNA"/>
</dbReference>
<feature type="transmembrane region" description="Helical" evidence="1">
    <location>
        <begin position="7"/>
        <end position="30"/>
    </location>
</feature>
<dbReference type="RefSeq" id="WP_006034995.1">
    <property type="nucleotide sequence ID" value="NZ_AAQJ02000001.1"/>
</dbReference>
<evidence type="ECO:0000256" key="1">
    <source>
        <dbReference type="SAM" id="Phobius"/>
    </source>
</evidence>
<dbReference type="SUPFAM" id="SSF103473">
    <property type="entry name" value="MFS general substrate transporter"/>
    <property type="match status" value="1"/>
</dbReference>
<dbReference type="InterPro" id="IPR036259">
    <property type="entry name" value="MFS_trans_sf"/>
</dbReference>
<dbReference type="OrthoDB" id="9909220at2"/>
<evidence type="ECO:0000313" key="2">
    <source>
        <dbReference type="EMBL" id="EDP46008.1"/>
    </source>
</evidence>
<reference evidence="2" key="1">
    <citation type="submission" date="2006-04" db="EMBL/GenBank/DDBJ databases">
        <authorList>
            <person name="Seshadri R."/>
            <person name="Federici B.A."/>
        </authorList>
    </citation>
    <scope>NUCLEOTIDE SEQUENCE [LARGE SCALE GENOMIC DNA]</scope>
</reference>
<feature type="transmembrane region" description="Helical" evidence="1">
    <location>
        <begin position="204"/>
        <end position="229"/>
    </location>
</feature>
<dbReference type="Proteomes" id="UP000054075">
    <property type="component" value="Unassembled WGS sequence"/>
</dbReference>
<feature type="transmembrane region" description="Helical" evidence="1">
    <location>
        <begin position="249"/>
        <end position="270"/>
    </location>
</feature>
<gene>
    <name evidence="2" type="ORF">RICGR_0727</name>
</gene>
<feature type="transmembrane region" description="Helical" evidence="1">
    <location>
        <begin position="36"/>
        <end position="58"/>
    </location>
</feature>
<feature type="transmembrane region" description="Helical" evidence="1">
    <location>
        <begin position="97"/>
        <end position="114"/>
    </location>
</feature>
<accession>A8PMH1</accession>
<keyword evidence="1" id="KW-1133">Transmembrane helix</keyword>
<comment type="caution">
    <text evidence="2">The sequence shown here is derived from an EMBL/GenBank/DDBJ whole genome shotgun (WGS) entry which is preliminary data.</text>
</comment>
<feature type="transmembrane region" description="Helical" evidence="1">
    <location>
        <begin position="135"/>
        <end position="157"/>
    </location>
</feature>
<feature type="transmembrane region" description="Helical" evidence="1">
    <location>
        <begin position="364"/>
        <end position="385"/>
    </location>
</feature>
<protein>
    <submittedName>
        <fullName evidence="2">Membrane protein</fullName>
    </submittedName>
</protein>
<dbReference type="AlphaFoldDB" id="A8PMH1"/>
<name>A8PMH1_9COXI</name>
<feature type="transmembrane region" description="Helical" evidence="1">
    <location>
        <begin position="277"/>
        <end position="296"/>
    </location>
</feature>
<keyword evidence="1" id="KW-0472">Membrane</keyword>